<dbReference type="GO" id="GO:0051213">
    <property type="term" value="F:dioxygenase activity"/>
    <property type="evidence" value="ECO:0007669"/>
    <property type="project" value="UniProtKB-KW"/>
</dbReference>
<dbReference type="Gene3D" id="2.60.120.590">
    <property type="entry name" value="Alpha-ketoglutarate-dependent dioxygenase AlkB-like"/>
    <property type="match status" value="1"/>
</dbReference>
<comment type="cofactor">
    <cofactor evidence="1">
        <name>Fe(2+)</name>
        <dbReference type="ChEBI" id="CHEBI:29033"/>
    </cofactor>
</comment>
<dbReference type="Pfam" id="PF13532">
    <property type="entry name" value="2OG-FeII_Oxy_2"/>
    <property type="match status" value="1"/>
</dbReference>
<dbReference type="Proteomes" id="UP001500187">
    <property type="component" value="Unassembled WGS sequence"/>
</dbReference>
<keyword evidence="8" id="KW-1185">Reference proteome</keyword>
<proteinExistence type="predicted"/>
<sequence>MVDALFTDSLLPRQPQELAPGVIHLPGWLSVEQQDFLVAQFHRWGAGSIPPHHPEIYGKKMSVKLTSLGWHWSNYSYSRSAPEFGGRAPASVPDWLVGVGRKALQDAYSSSHASYWPQLSEPELVAWAATYSPDMALINYYAPGTSMGMHQDKEERSSAPVVSLSIGQTALFRAGNTETKTRPYQDILLASGDLLVFGGPSRFMYHGVPKLLEGTTPSGCLLPEGRINITLRVTGLHPSEKQA</sequence>
<evidence type="ECO:0000313" key="7">
    <source>
        <dbReference type="EMBL" id="GAA4800174.1"/>
    </source>
</evidence>
<keyword evidence="4" id="KW-0560">Oxidoreductase</keyword>
<organism evidence="7 8">
    <name type="scientific">Rothia endophytica</name>
    <dbReference type="NCBI Taxonomy" id="1324766"/>
    <lineage>
        <taxon>Bacteria</taxon>
        <taxon>Bacillati</taxon>
        <taxon>Actinomycetota</taxon>
        <taxon>Actinomycetes</taxon>
        <taxon>Micrococcales</taxon>
        <taxon>Micrococcaceae</taxon>
        <taxon>Rothia</taxon>
    </lineage>
</organism>
<keyword evidence="3 7" id="KW-0223">Dioxygenase</keyword>
<dbReference type="RefSeq" id="WP_345447182.1">
    <property type="nucleotide sequence ID" value="NZ_BAABKP010000006.1"/>
</dbReference>
<dbReference type="SUPFAM" id="SSF51197">
    <property type="entry name" value="Clavaminate synthase-like"/>
    <property type="match status" value="1"/>
</dbReference>
<dbReference type="PANTHER" id="PTHR16557:SF2">
    <property type="entry name" value="NUCLEIC ACID DIOXYGENASE ALKBH1"/>
    <property type="match status" value="1"/>
</dbReference>
<dbReference type="InterPro" id="IPR004574">
    <property type="entry name" value="Alkb"/>
</dbReference>
<keyword evidence="5" id="KW-0408">Iron</keyword>
<dbReference type="InterPro" id="IPR005123">
    <property type="entry name" value="Oxoglu/Fe-dep_dioxygenase_dom"/>
</dbReference>
<evidence type="ECO:0000256" key="2">
    <source>
        <dbReference type="ARBA" id="ARBA00022723"/>
    </source>
</evidence>
<accession>A0ABP9BXY5</accession>
<reference evidence="8" key="1">
    <citation type="journal article" date="2019" name="Int. J. Syst. Evol. Microbiol.">
        <title>The Global Catalogue of Microorganisms (GCM) 10K type strain sequencing project: providing services to taxonomists for standard genome sequencing and annotation.</title>
        <authorList>
            <consortium name="The Broad Institute Genomics Platform"/>
            <consortium name="The Broad Institute Genome Sequencing Center for Infectious Disease"/>
            <person name="Wu L."/>
            <person name="Ma J."/>
        </authorList>
    </citation>
    <scope>NUCLEOTIDE SEQUENCE [LARGE SCALE GENOMIC DNA]</scope>
    <source>
        <strain evidence="8">JCM 18541</strain>
    </source>
</reference>
<evidence type="ECO:0000256" key="1">
    <source>
        <dbReference type="ARBA" id="ARBA00001954"/>
    </source>
</evidence>
<gene>
    <name evidence="7" type="ORF">GCM10023352_20200</name>
</gene>
<evidence type="ECO:0000256" key="4">
    <source>
        <dbReference type="ARBA" id="ARBA00023002"/>
    </source>
</evidence>
<dbReference type="InterPro" id="IPR027450">
    <property type="entry name" value="AlkB-like"/>
</dbReference>
<feature type="domain" description="Fe2OG dioxygenase" evidence="6">
    <location>
        <begin position="132"/>
        <end position="235"/>
    </location>
</feature>
<evidence type="ECO:0000256" key="5">
    <source>
        <dbReference type="ARBA" id="ARBA00023004"/>
    </source>
</evidence>
<dbReference type="InterPro" id="IPR037151">
    <property type="entry name" value="AlkB-like_sf"/>
</dbReference>
<dbReference type="PANTHER" id="PTHR16557">
    <property type="entry name" value="ALKYLATED DNA REPAIR PROTEIN ALKB-RELATED"/>
    <property type="match status" value="1"/>
</dbReference>
<protein>
    <submittedName>
        <fullName evidence="7">Alpha-ketoglutarate-dependent dioxygenase AlkB</fullName>
    </submittedName>
</protein>
<dbReference type="PROSITE" id="PS51471">
    <property type="entry name" value="FE2OG_OXY"/>
    <property type="match status" value="1"/>
</dbReference>
<name>A0ABP9BXY5_9MICC</name>
<dbReference type="EMBL" id="BAABKP010000006">
    <property type="protein sequence ID" value="GAA4800174.1"/>
    <property type="molecule type" value="Genomic_DNA"/>
</dbReference>
<evidence type="ECO:0000256" key="3">
    <source>
        <dbReference type="ARBA" id="ARBA00022964"/>
    </source>
</evidence>
<comment type="caution">
    <text evidence="7">The sequence shown here is derived from an EMBL/GenBank/DDBJ whole genome shotgun (WGS) entry which is preliminary data.</text>
</comment>
<evidence type="ECO:0000313" key="8">
    <source>
        <dbReference type="Proteomes" id="UP001500187"/>
    </source>
</evidence>
<keyword evidence="2" id="KW-0479">Metal-binding</keyword>
<evidence type="ECO:0000259" key="6">
    <source>
        <dbReference type="PROSITE" id="PS51471"/>
    </source>
</evidence>